<feature type="region of interest" description="Disordered" evidence="1">
    <location>
        <begin position="52"/>
        <end position="100"/>
    </location>
</feature>
<feature type="non-terminal residue" evidence="2">
    <location>
        <position position="100"/>
    </location>
</feature>
<gene>
    <name evidence="2" type="ORF">MNOR_LOCUS20119</name>
</gene>
<name>A0AAV2R7T3_MEGNR</name>
<comment type="caution">
    <text evidence="2">The sequence shown here is derived from an EMBL/GenBank/DDBJ whole genome shotgun (WGS) entry which is preliminary data.</text>
</comment>
<keyword evidence="3" id="KW-1185">Reference proteome</keyword>
<organism evidence="2 3">
    <name type="scientific">Meganyctiphanes norvegica</name>
    <name type="common">Northern krill</name>
    <name type="synonym">Thysanopoda norvegica</name>
    <dbReference type="NCBI Taxonomy" id="48144"/>
    <lineage>
        <taxon>Eukaryota</taxon>
        <taxon>Metazoa</taxon>
        <taxon>Ecdysozoa</taxon>
        <taxon>Arthropoda</taxon>
        <taxon>Crustacea</taxon>
        <taxon>Multicrustacea</taxon>
        <taxon>Malacostraca</taxon>
        <taxon>Eumalacostraca</taxon>
        <taxon>Eucarida</taxon>
        <taxon>Euphausiacea</taxon>
        <taxon>Euphausiidae</taxon>
        <taxon>Meganyctiphanes</taxon>
    </lineage>
</organism>
<dbReference type="Proteomes" id="UP001497623">
    <property type="component" value="Unassembled WGS sequence"/>
</dbReference>
<protein>
    <submittedName>
        <fullName evidence="2">Uncharacterized protein</fullName>
    </submittedName>
</protein>
<accession>A0AAV2R7T3</accession>
<dbReference type="EMBL" id="CAXKWB010015348">
    <property type="protein sequence ID" value="CAL4113432.1"/>
    <property type="molecule type" value="Genomic_DNA"/>
</dbReference>
<evidence type="ECO:0000313" key="3">
    <source>
        <dbReference type="Proteomes" id="UP001497623"/>
    </source>
</evidence>
<reference evidence="2 3" key="1">
    <citation type="submission" date="2024-05" db="EMBL/GenBank/DDBJ databases">
        <authorList>
            <person name="Wallberg A."/>
        </authorList>
    </citation>
    <scope>NUCLEOTIDE SEQUENCE [LARGE SCALE GENOMIC DNA]</scope>
</reference>
<evidence type="ECO:0000256" key="1">
    <source>
        <dbReference type="SAM" id="MobiDB-lite"/>
    </source>
</evidence>
<sequence>MSLPVNYRQVAMMGNQPPPGQPHVYMPASPMMSNILKGPSVYRNFPDFIDRLARTPGTPSNKAPAEPTVPSPFTPPMHGNPAFAPQKLGTGKGSTSAVSS</sequence>
<proteinExistence type="predicted"/>
<dbReference type="AlphaFoldDB" id="A0AAV2R7T3"/>
<evidence type="ECO:0000313" key="2">
    <source>
        <dbReference type="EMBL" id="CAL4113432.1"/>
    </source>
</evidence>